<dbReference type="InterPro" id="IPR025671">
    <property type="entry name" value="HXXEE"/>
</dbReference>
<feature type="non-terminal residue" evidence="2">
    <location>
        <position position="325"/>
    </location>
</feature>
<dbReference type="AlphaFoldDB" id="A0A319F4U3"/>
<accession>A0A319F4U3</accession>
<feature type="transmembrane region" description="Helical" evidence="1">
    <location>
        <begin position="114"/>
        <end position="136"/>
    </location>
</feature>
<dbReference type="VEuPathDB" id="FungiDB:BO71DRAFT_393734"/>
<organism evidence="2 3">
    <name type="scientific">Aspergillus ellipticus CBS 707.79</name>
    <dbReference type="NCBI Taxonomy" id="1448320"/>
    <lineage>
        <taxon>Eukaryota</taxon>
        <taxon>Fungi</taxon>
        <taxon>Dikarya</taxon>
        <taxon>Ascomycota</taxon>
        <taxon>Pezizomycotina</taxon>
        <taxon>Eurotiomycetes</taxon>
        <taxon>Eurotiomycetidae</taxon>
        <taxon>Eurotiales</taxon>
        <taxon>Aspergillaceae</taxon>
        <taxon>Aspergillus</taxon>
        <taxon>Aspergillus subgen. Circumdati</taxon>
    </lineage>
</organism>
<feature type="transmembrane region" description="Helical" evidence="1">
    <location>
        <begin position="23"/>
        <end position="44"/>
    </location>
</feature>
<feature type="transmembrane region" description="Helical" evidence="1">
    <location>
        <begin position="56"/>
        <end position="76"/>
    </location>
</feature>
<keyword evidence="1" id="KW-1133">Transmembrane helix</keyword>
<proteinExistence type="predicted"/>
<dbReference type="Proteomes" id="UP000247810">
    <property type="component" value="Unassembled WGS sequence"/>
</dbReference>
<gene>
    <name evidence="2" type="ORF">BO71DRAFT_393734</name>
</gene>
<dbReference type="OrthoDB" id="4234824at2759"/>
<dbReference type="EMBL" id="KZ825797">
    <property type="protein sequence ID" value="PYI00103.1"/>
    <property type="molecule type" value="Genomic_DNA"/>
</dbReference>
<protein>
    <submittedName>
        <fullName evidence="2">Uncharacterized protein</fullName>
    </submittedName>
</protein>
<evidence type="ECO:0000313" key="2">
    <source>
        <dbReference type="EMBL" id="PYI00103.1"/>
    </source>
</evidence>
<keyword evidence="1" id="KW-0472">Membrane</keyword>
<feature type="transmembrane region" description="Helical" evidence="1">
    <location>
        <begin position="238"/>
        <end position="260"/>
    </location>
</feature>
<sequence length="325" mass="36685">MAFGLVELVVHGLLFSFLAGSPYNPGLATSVFGFTPIGIIYLRHAYANNLISPTDWVLAVLFAAGNYWLSFFYIGIDMMSSKNSKYPFTKEEMDRFNSTAWWPGVWMDYYRDNWYYFTAVFFVAGSFFMGFFGDFFSRIQVILIYNTLALCAHQIEEYILPSGAPLIINVALHGEKKDYDRFPGNKRSMVWVNTLAYPFYLSAVSFPHHIWLGLAQSYFGLMQVIGHGPTMNIKANTAYNPGLATALLLHMPIGIYYIVYVQQNGLVSLSDWIYSVPALIASMVGIIILPVAAFRDRQSPFPATMAEMSGFDMLNKFKAKGMIKS</sequence>
<keyword evidence="1" id="KW-0812">Transmembrane</keyword>
<evidence type="ECO:0000256" key="1">
    <source>
        <dbReference type="SAM" id="Phobius"/>
    </source>
</evidence>
<feature type="transmembrane region" description="Helical" evidence="1">
    <location>
        <begin position="272"/>
        <end position="294"/>
    </location>
</feature>
<keyword evidence="3" id="KW-1185">Reference proteome</keyword>
<name>A0A319F4U3_9EURO</name>
<reference evidence="2 3" key="1">
    <citation type="submission" date="2018-02" db="EMBL/GenBank/DDBJ databases">
        <title>The genomes of Aspergillus section Nigri reveals drivers in fungal speciation.</title>
        <authorList>
            <consortium name="DOE Joint Genome Institute"/>
            <person name="Vesth T.C."/>
            <person name="Nybo J."/>
            <person name="Theobald S."/>
            <person name="Brandl J."/>
            <person name="Frisvad J.C."/>
            <person name="Nielsen K.F."/>
            <person name="Lyhne E.K."/>
            <person name="Kogle M.E."/>
            <person name="Kuo A."/>
            <person name="Riley R."/>
            <person name="Clum A."/>
            <person name="Nolan M."/>
            <person name="Lipzen A."/>
            <person name="Salamov A."/>
            <person name="Henrissat B."/>
            <person name="Wiebenga A."/>
            <person name="De vries R.P."/>
            <person name="Grigoriev I.V."/>
            <person name="Mortensen U.H."/>
            <person name="Andersen M.R."/>
            <person name="Baker S.E."/>
        </authorList>
    </citation>
    <scope>NUCLEOTIDE SEQUENCE [LARGE SCALE GENOMIC DNA]</scope>
    <source>
        <strain evidence="2 3">CBS 707.79</strain>
    </source>
</reference>
<dbReference type="Pfam" id="PF13787">
    <property type="entry name" value="HXXEE"/>
    <property type="match status" value="1"/>
</dbReference>
<evidence type="ECO:0000313" key="3">
    <source>
        <dbReference type="Proteomes" id="UP000247810"/>
    </source>
</evidence>